<accession>A0ABY6GNC1</accession>
<sequence length="123" mass="13863">MYLSSDMKQTLYELAPRTLRSLIDNSPSIALRAIECFFALNSIAASNLFECAMKATAEFLVSEKADDEELNILMNYIEQSDPEHATEVLIGSFTLVVLESPYFDPWRSQLNDLIYDNIDVTAA</sequence>
<gene>
    <name evidence="1" type="ORF">OFDIEDLO_00049</name>
</gene>
<evidence type="ECO:0000313" key="2">
    <source>
        <dbReference type="Proteomes" id="UP001156193"/>
    </source>
</evidence>
<evidence type="ECO:0000313" key="1">
    <source>
        <dbReference type="EMBL" id="UYL64845.1"/>
    </source>
</evidence>
<name>A0ABY6GNC1_9CAUD</name>
<reference evidence="1 2" key="1">
    <citation type="submission" date="2022-09" db="EMBL/GenBank/DDBJ databases">
        <title>Evolutionary Diversification of Methanotrophic Ca. Methanophagales (ANME-1) and Their Expansive Virome.</title>
        <authorList>
            <person name="Laso-Perez R."/>
            <person name="Wu F."/>
            <person name="Cremiere A."/>
            <person name="Speth D."/>
            <person name="Magyar J.S."/>
            <person name="Krupovic M."/>
            <person name="Orphan V.J."/>
        </authorList>
    </citation>
    <scope>NUCLEOTIDE SEQUENCE [LARGE SCALE GENOMIC DNA]</scope>
    <source>
        <strain evidence="1">PBV299</strain>
    </source>
</reference>
<dbReference type="Proteomes" id="UP001156193">
    <property type="component" value="Segment"/>
</dbReference>
<proteinExistence type="predicted"/>
<organism evidence="1 2">
    <name type="scientific">Methanophagales virus PBV299</name>
    <dbReference type="NCBI Taxonomy" id="2987730"/>
    <lineage>
        <taxon>Viruses</taxon>
        <taxon>Duplodnaviria</taxon>
        <taxon>Heunggongvirae</taxon>
        <taxon>Uroviricota</taxon>
        <taxon>Caudoviricetes</taxon>
        <taxon>Nakonvirales</taxon>
        <taxon>Ahpuchviridae</taxon>
        <taxon>Kisinvirus</taxon>
        <taxon>Kisinvirus pescaderoense</taxon>
    </lineage>
</organism>
<protein>
    <submittedName>
        <fullName evidence="1">Uncharacterized protein</fullName>
    </submittedName>
</protein>
<keyword evidence="2" id="KW-1185">Reference proteome</keyword>
<dbReference type="EMBL" id="OP413838">
    <property type="protein sequence ID" value="UYL64845.1"/>
    <property type="molecule type" value="Genomic_DNA"/>
</dbReference>